<reference evidence="1 2" key="2">
    <citation type="submission" date="2017-02" db="EMBL/GenBank/DDBJ databases">
        <title>A genome survey and senescence transcriptome analysis in Lentinula edodes.</title>
        <authorList>
            <person name="Sakamoto Y."/>
            <person name="Nakade K."/>
            <person name="Sato S."/>
            <person name="Yoshida Y."/>
            <person name="Miyazaki K."/>
            <person name="Natsume S."/>
            <person name="Konno N."/>
        </authorList>
    </citation>
    <scope>NUCLEOTIDE SEQUENCE [LARGE SCALE GENOMIC DNA]</scope>
    <source>
        <strain evidence="1 2">NBRC 111202</strain>
    </source>
</reference>
<dbReference type="AlphaFoldDB" id="A0A1Q3ECN1"/>
<protein>
    <submittedName>
        <fullName evidence="1">Uncharacterized protein</fullName>
    </submittedName>
</protein>
<dbReference type="Proteomes" id="UP000188533">
    <property type="component" value="Unassembled WGS sequence"/>
</dbReference>
<accession>A0A1Q3ECN1</accession>
<organism evidence="1 2">
    <name type="scientific">Lentinula edodes</name>
    <name type="common">Shiitake mushroom</name>
    <name type="synonym">Lentinus edodes</name>
    <dbReference type="NCBI Taxonomy" id="5353"/>
    <lineage>
        <taxon>Eukaryota</taxon>
        <taxon>Fungi</taxon>
        <taxon>Dikarya</taxon>
        <taxon>Basidiomycota</taxon>
        <taxon>Agaricomycotina</taxon>
        <taxon>Agaricomycetes</taxon>
        <taxon>Agaricomycetidae</taxon>
        <taxon>Agaricales</taxon>
        <taxon>Marasmiineae</taxon>
        <taxon>Omphalotaceae</taxon>
        <taxon>Lentinula</taxon>
    </lineage>
</organism>
<proteinExistence type="predicted"/>
<dbReference type="EMBL" id="BDGU01000218">
    <property type="protein sequence ID" value="GAW04966.1"/>
    <property type="molecule type" value="Genomic_DNA"/>
</dbReference>
<reference evidence="1 2" key="1">
    <citation type="submission" date="2016-08" db="EMBL/GenBank/DDBJ databases">
        <authorList>
            <consortium name="Lentinula edodes genome sequencing consortium"/>
            <person name="Sakamoto Y."/>
            <person name="Nakade K."/>
            <person name="Sato S."/>
            <person name="Yoshida Y."/>
            <person name="Miyazaki K."/>
            <person name="Natsume S."/>
            <person name="Konno N."/>
        </authorList>
    </citation>
    <scope>NUCLEOTIDE SEQUENCE [LARGE SCALE GENOMIC DNA]</scope>
    <source>
        <strain evidence="1 2">NBRC 111202</strain>
    </source>
</reference>
<evidence type="ECO:0000313" key="2">
    <source>
        <dbReference type="Proteomes" id="UP000188533"/>
    </source>
</evidence>
<gene>
    <name evidence="1" type="ORF">LENED_006793</name>
</gene>
<keyword evidence="2" id="KW-1185">Reference proteome</keyword>
<sequence length="92" mass="10596">MLCTVDSPSIKKHHQEILKASSPKEAIISFFVQSLHLHHDLLASLKLMQDRVRFATSRNVKRIFKEGFKENTFCTIINLSFPMDSSIELDVH</sequence>
<comment type="caution">
    <text evidence="1">The sequence shown here is derived from an EMBL/GenBank/DDBJ whole genome shotgun (WGS) entry which is preliminary data.</text>
</comment>
<evidence type="ECO:0000313" key="1">
    <source>
        <dbReference type="EMBL" id="GAW04966.1"/>
    </source>
</evidence>
<name>A0A1Q3ECN1_LENED</name>